<dbReference type="AlphaFoldDB" id="A0A8J2L4Y8"/>
<accession>A0A8J2L4Y8</accession>
<keyword evidence="5" id="KW-1185">Reference proteome</keyword>
<dbReference type="GO" id="GO:0046872">
    <property type="term" value="F:metal ion binding"/>
    <property type="evidence" value="ECO:0007669"/>
    <property type="project" value="UniProtKB-KW"/>
</dbReference>
<evidence type="ECO:0000259" key="3">
    <source>
        <dbReference type="PROSITE" id="PS50215"/>
    </source>
</evidence>
<feature type="domain" description="Peptidase M12B" evidence="3">
    <location>
        <begin position="1"/>
        <end position="153"/>
    </location>
</feature>
<dbReference type="PANTHER" id="PTHR11905">
    <property type="entry name" value="ADAM A DISINTEGRIN AND METALLOPROTEASE DOMAIN"/>
    <property type="match status" value="1"/>
</dbReference>
<evidence type="ECO:0000313" key="5">
    <source>
        <dbReference type="Proteomes" id="UP000708208"/>
    </source>
</evidence>
<keyword evidence="1" id="KW-0378">Hydrolase</keyword>
<dbReference type="EMBL" id="CAJVCH010346655">
    <property type="protein sequence ID" value="CAG7815539.1"/>
    <property type="molecule type" value="Genomic_DNA"/>
</dbReference>
<dbReference type="PROSITE" id="PS50215">
    <property type="entry name" value="ADAM_MEPRO"/>
    <property type="match status" value="1"/>
</dbReference>
<feature type="binding site" evidence="2">
    <location>
        <position position="89"/>
    </location>
    <ligand>
        <name>Zn(2+)</name>
        <dbReference type="ChEBI" id="CHEBI:29105"/>
        <note>catalytic</note>
    </ligand>
</feature>
<dbReference type="GO" id="GO:0006509">
    <property type="term" value="P:membrane protein ectodomain proteolysis"/>
    <property type="evidence" value="ECO:0007669"/>
    <property type="project" value="TreeGrafter"/>
</dbReference>
<dbReference type="InterPro" id="IPR001590">
    <property type="entry name" value="Peptidase_M12B"/>
</dbReference>
<dbReference type="OrthoDB" id="7771573at2759"/>
<keyword evidence="1" id="KW-0482">Metalloprotease</keyword>
<dbReference type="GO" id="GO:0004222">
    <property type="term" value="F:metalloendopeptidase activity"/>
    <property type="evidence" value="ECO:0007669"/>
    <property type="project" value="InterPro"/>
</dbReference>
<keyword evidence="2" id="KW-0479">Metal-binding</keyword>
<feature type="binding site" evidence="2">
    <location>
        <position position="95"/>
    </location>
    <ligand>
        <name>Zn(2+)</name>
        <dbReference type="ChEBI" id="CHEBI:29105"/>
        <note>catalytic</note>
    </ligand>
</feature>
<protein>
    <recommendedName>
        <fullName evidence="3">Peptidase M12B domain-containing protein</fullName>
    </recommendedName>
</protein>
<feature type="binding site" evidence="2">
    <location>
        <position position="85"/>
    </location>
    <ligand>
        <name>Zn(2+)</name>
        <dbReference type="ChEBI" id="CHEBI:29105"/>
        <note>catalytic</note>
    </ligand>
</feature>
<organism evidence="4 5">
    <name type="scientific">Allacma fusca</name>
    <dbReference type="NCBI Taxonomy" id="39272"/>
    <lineage>
        <taxon>Eukaryota</taxon>
        <taxon>Metazoa</taxon>
        <taxon>Ecdysozoa</taxon>
        <taxon>Arthropoda</taxon>
        <taxon>Hexapoda</taxon>
        <taxon>Collembola</taxon>
        <taxon>Symphypleona</taxon>
        <taxon>Sminthuridae</taxon>
        <taxon>Allacma</taxon>
    </lineage>
</organism>
<proteinExistence type="predicted"/>
<keyword evidence="1" id="KW-0645">Protease</keyword>
<evidence type="ECO:0000313" key="4">
    <source>
        <dbReference type="EMBL" id="CAG7815539.1"/>
    </source>
</evidence>
<comment type="caution">
    <text evidence="2">Lacks conserved residue(s) required for the propagation of feature annotation.</text>
</comment>
<feature type="active site" evidence="2">
    <location>
        <position position="86"/>
    </location>
</feature>
<sequence>HINNALEKFGDYMYRYRDYYQKHDLAPLLSGENWKGNTNEGLSGIAGIAWLRGACNDGDHWKSSKKTQISQDKGGFWQGTYTFAHELAHNLNVLHDGDSNSWGDASQCPWSEGYIMSYDGWGKPNKFRFSSCSRRLIAEFLRSDQSDCLKRNAASSSWAPANQDAGDRLSMDTQCKAHLNRRDARVDTSKSPDELCTNLSCIYKDRCSWGDNCDWYSTLNYAAFDNSPCGNNGGVSFY</sequence>
<reference evidence="4" key="1">
    <citation type="submission" date="2021-06" db="EMBL/GenBank/DDBJ databases">
        <authorList>
            <person name="Hodson N. C."/>
            <person name="Mongue J. A."/>
            <person name="Jaron S. K."/>
        </authorList>
    </citation>
    <scope>NUCLEOTIDE SEQUENCE</scope>
</reference>
<gene>
    <name evidence="4" type="ORF">AFUS01_LOCUS26212</name>
</gene>
<dbReference type="Pfam" id="PF13688">
    <property type="entry name" value="Reprolysin_5"/>
    <property type="match status" value="1"/>
</dbReference>
<feature type="non-terminal residue" evidence="4">
    <location>
        <position position="1"/>
    </location>
</feature>
<evidence type="ECO:0000256" key="1">
    <source>
        <dbReference type="ARBA" id="ARBA00023049"/>
    </source>
</evidence>
<evidence type="ECO:0000256" key="2">
    <source>
        <dbReference type="PROSITE-ProRule" id="PRU00276"/>
    </source>
</evidence>
<name>A0A8J2L4Y8_9HEXA</name>
<dbReference type="Proteomes" id="UP000708208">
    <property type="component" value="Unassembled WGS sequence"/>
</dbReference>
<comment type="caution">
    <text evidence="4">The sequence shown here is derived from an EMBL/GenBank/DDBJ whole genome shotgun (WGS) entry which is preliminary data.</text>
</comment>
<dbReference type="PANTHER" id="PTHR11905:SF159">
    <property type="entry name" value="ADAM METALLOPROTEASE"/>
    <property type="match status" value="1"/>
</dbReference>
<keyword evidence="2" id="KW-0862">Zinc</keyword>